<reference evidence="1" key="1">
    <citation type="submission" date="2020-05" db="EMBL/GenBank/DDBJ databases">
        <title>Mycena genomes resolve the evolution of fungal bioluminescence.</title>
        <authorList>
            <person name="Tsai I.J."/>
        </authorList>
    </citation>
    <scope>NUCLEOTIDE SEQUENCE</scope>
    <source>
        <strain evidence="1">160909Yilan</strain>
    </source>
</reference>
<dbReference type="CDD" id="cd21037">
    <property type="entry name" value="MLKL_NTD"/>
    <property type="match status" value="1"/>
</dbReference>
<dbReference type="Gene3D" id="1.20.930.20">
    <property type="entry name" value="Adaptor protein Cbl, N-terminal domain"/>
    <property type="match status" value="1"/>
</dbReference>
<name>A0A8H6Z4R5_9AGAR</name>
<dbReference type="PANTHER" id="PTHR47691">
    <property type="entry name" value="REGULATOR-RELATED"/>
    <property type="match status" value="1"/>
</dbReference>
<dbReference type="Gene3D" id="3.40.50.300">
    <property type="entry name" value="P-loop containing nucleotide triphosphate hydrolases"/>
    <property type="match status" value="1"/>
</dbReference>
<organism evidence="1 2">
    <name type="scientific">Mycena sanguinolenta</name>
    <dbReference type="NCBI Taxonomy" id="230812"/>
    <lineage>
        <taxon>Eukaryota</taxon>
        <taxon>Fungi</taxon>
        <taxon>Dikarya</taxon>
        <taxon>Basidiomycota</taxon>
        <taxon>Agaricomycotina</taxon>
        <taxon>Agaricomycetes</taxon>
        <taxon>Agaricomycetidae</taxon>
        <taxon>Agaricales</taxon>
        <taxon>Marasmiineae</taxon>
        <taxon>Mycenaceae</taxon>
        <taxon>Mycena</taxon>
    </lineage>
</organism>
<proteinExistence type="predicted"/>
<dbReference type="PRINTS" id="PR00364">
    <property type="entry name" value="DISEASERSIST"/>
</dbReference>
<dbReference type="InterPro" id="IPR036537">
    <property type="entry name" value="Adaptor_Cbl_N_dom_sf"/>
</dbReference>
<dbReference type="AlphaFoldDB" id="A0A8H6Z4R5"/>
<evidence type="ECO:0000313" key="1">
    <source>
        <dbReference type="EMBL" id="KAF7370919.1"/>
    </source>
</evidence>
<dbReference type="SUPFAM" id="SSF52540">
    <property type="entry name" value="P-loop containing nucleoside triphosphate hydrolases"/>
    <property type="match status" value="1"/>
</dbReference>
<dbReference type="GO" id="GO:0043531">
    <property type="term" value="F:ADP binding"/>
    <property type="evidence" value="ECO:0007669"/>
    <property type="project" value="InterPro"/>
</dbReference>
<dbReference type="SUPFAM" id="SSF48452">
    <property type="entry name" value="TPR-like"/>
    <property type="match status" value="2"/>
</dbReference>
<comment type="caution">
    <text evidence="1">The sequence shown here is derived from an EMBL/GenBank/DDBJ whole genome shotgun (WGS) entry which is preliminary data.</text>
</comment>
<dbReference type="Gene3D" id="1.25.40.10">
    <property type="entry name" value="Tetratricopeptide repeat domain"/>
    <property type="match status" value="2"/>
</dbReference>
<dbReference type="InterPro" id="IPR059179">
    <property type="entry name" value="MLKL-like_MCAfunc"/>
</dbReference>
<dbReference type="GO" id="GO:0007166">
    <property type="term" value="P:cell surface receptor signaling pathway"/>
    <property type="evidence" value="ECO:0007669"/>
    <property type="project" value="InterPro"/>
</dbReference>
<dbReference type="PANTHER" id="PTHR47691:SF3">
    <property type="entry name" value="HTH-TYPE TRANSCRIPTIONAL REGULATOR RV0890C-RELATED"/>
    <property type="match status" value="1"/>
</dbReference>
<dbReference type="Proteomes" id="UP000623467">
    <property type="component" value="Unassembled WGS sequence"/>
</dbReference>
<dbReference type="InterPro" id="IPR027417">
    <property type="entry name" value="P-loop_NTPase"/>
</dbReference>
<dbReference type="EMBL" id="JACAZH010000004">
    <property type="protein sequence ID" value="KAF7370919.1"/>
    <property type="molecule type" value="Genomic_DNA"/>
</dbReference>
<sequence length="916" mass="100914">MPPPPAPDFVHNLLQYTQLSATTLHNLSDATGAPFLRTVAGLTLSIVSIVQDVKTNKERCVRMVQETHQLLCALVTVCVKSEHSLSPKMLDHIGSIAQTLQKFQACLRSQQELGKIKRFFKQNEITTMLEVCEAELIAALDLFHLQSGAQIAAAIVELEVETEQRHQELLELLETQSDDTGASIRESLLQLSNSSSALSMLPAFPKLFNGRDSDLENVVAALLTSSARIAVLGTGGIGKTTLAIAALYHPSVVDRYPHRHFVSCESASNCRGLVSIIGSHLGLEASSQLTKAILRHFSESAPSMLVLDNLETPWEPAGSRGEVEEFLSLLTDVSNLGLLVTMRGSERPGKVRWTRPFLHPLKPLHSTASRKTFIEIADDPSEEEEADLAQLIDLSGNLPLAISLMANVASFEGYSTAVARWNNESTALLSDGHDKRSNLDKSISMSLTSPRMAASASAKDLLSLLSLLPDGISDEDLRASDVPIPDLAQCKSVLLRTALAFVDNDKRLKMLSPIREYYFHELLDLWNRHKQLSSGDLVSGLISHLGNMHKVFFHGLADTSQLASVGRAILALEIFSAALARGSSPLIQYLPDLIESTGDNEMRWTYFTTCIKENSALEPLFPEAIEYFAARNDLAGQANIYNRLAAHYEHVGDYPKAREFNALGLASAIKADSILQQLAALTIRPYLERLIGNYTESLEYARSSQRAARLAGSLLDESVGLVDEAKTLCCLGKLSQALDLCKRSNELLSANVLGDYATAVEVHDAEAEIHFQKSEYVEARKSNERVLALTAHNRSPYYHNNAMINLAEIDIAMGCDETEILRTFTPAQELSARLGWARGLLFCKRLMSGVYLVRKQPAEARESYIQCLRAYRTGNMAWGVMKCLEKLADLAYGMQEVHELLTLKAYINDLRARSLL</sequence>
<evidence type="ECO:0000313" key="2">
    <source>
        <dbReference type="Proteomes" id="UP000623467"/>
    </source>
</evidence>
<protein>
    <submittedName>
        <fullName evidence="1">NB-ARC domain-containing protein</fullName>
    </submittedName>
</protein>
<accession>A0A8H6Z4R5</accession>
<gene>
    <name evidence="1" type="ORF">MSAN_00725800</name>
</gene>
<dbReference type="InterPro" id="IPR011990">
    <property type="entry name" value="TPR-like_helical_dom_sf"/>
</dbReference>
<dbReference type="OrthoDB" id="2973320at2759"/>
<keyword evidence="2" id="KW-1185">Reference proteome</keyword>